<gene>
    <name evidence="2" type="ORF">niasHT_029590</name>
</gene>
<name>A0ABD2JB26_9BILA</name>
<feature type="region of interest" description="Disordered" evidence="1">
    <location>
        <begin position="187"/>
        <end position="236"/>
    </location>
</feature>
<evidence type="ECO:0000256" key="1">
    <source>
        <dbReference type="SAM" id="MobiDB-lite"/>
    </source>
</evidence>
<accession>A0ABD2JB26</accession>
<reference evidence="2 3" key="1">
    <citation type="submission" date="2024-10" db="EMBL/GenBank/DDBJ databases">
        <authorList>
            <person name="Kim D."/>
        </authorList>
    </citation>
    <scope>NUCLEOTIDE SEQUENCE [LARGE SCALE GENOMIC DNA]</scope>
    <source>
        <strain evidence="2">BH-2024</strain>
    </source>
</reference>
<evidence type="ECO:0000313" key="3">
    <source>
        <dbReference type="Proteomes" id="UP001620626"/>
    </source>
</evidence>
<dbReference type="EMBL" id="JBICBT010001015">
    <property type="protein sequence ID" value="KAL3087826.1"/>
    <property type="molecule type" value="Genomic_DNA"/>
</dbReference>
<dbReference type="Proteomes" id="UP001620626">
    <property type="component" value="Unassembled WGS sequence"/>
</dbReference>
<evidence type="ECO:0000313" key="2">
    <source>
        <dbReference type="EMBL" id="KAL3087826.1"/>
    </source>
</evidence>
<dbReference type="AlphaFoldDB" id="A0ABD2JB26"/>
<keyword evidence="3" id="KW-1185">Reference proteome</keyword>
<organism evidence="2 3">
    <name type="scientific">Heterodera trifolii</name>
    <dbReference type="NCBI Taxonomy" id="157864"/>
    <lineage>
        <taxon>Eukaryota</taxon>
        <taxon>Metazoa</taxon>
        <taxon>Ecdysozoa</taxon>
        <taxon>Nematoda</taxon>
        <taxon>Chromadorea</taxon>
        <taxon>Rhabditida</taxon>
        <taxon>Tylenchina</taxon>
        <taxon>Tylenchomorpha</taxon>
        <taxon>Tylenchoidea</taxon>
        <taxon>Heteroderidae</taxon>
        <taxon>Heteroderinae</taxon>
        <taxon>Heterodera</taxon>
    </lineage>
</organism>
<feature type="compositionally biased region" description="Basic residues" evidence="1">
    <location>
        <begin position="291"/>
        <end position="313"/>
    </location>
</feature>
<feature type="region of interest" description="Disordered" evidence="1">
    <location>
        <begin position="271"/>
        <end position="333"/>
    </location>
</feature>
<comment type="caution">
    <text evidence="2">The sequence shown here is derived from an EMBL/GenBank/DDBJ whole genome shotgun (WGS) entry which is preliminary data.</text>
</comment>
<sequence>MQIDKLKNETTNRWERKGKAHADRKNVRVRACACFSCPTHKNNVAHGVVVLLPQFASKIVRFQIVRFQIVRFQIVRFQIVRFQIVRFQIVRFQIVRFQIVRFQIVRFQIVRFQIVNRIMPPKKKLSEVLPKPVMVTRSATKRATEVPKKQMAIRGAGPPKHPLFPPPAAAASTFTPPPPAAAAAASTFSTFTPPTPPPFPTPFHKHLSFLTPSPPPPPADDLEYGPAPPPPPATVDLDQIPLPPTPPPATFSVEFWLQPAPPPPAATIHLDMNPTSSSKAAAADEIEREKKRVKRRGNRWSKTKPHQTARVKKGGVPAKVMPRHPDPNSPDDEYVVKSVLASCEVKSRGVKSKCYYIDWADARGQESWILSTCNDALEITGEHLEDSALDAAYDAVYGEPVADHLARKIVMRPKYHDLRRRMAGVNAAPICRQHFAFHTDVTKAQFDKAERLYKELLVREGLIEDPPSPGAQ</sequence>
<feature type="region of interest" description="Disordered" evidence="1">
    <location>
        <begin position="1"/>
        <end position="22"/>
    </location>
</feature>
<proteinExistence type="predicted"/>
<protein>
    <submittedName>
        <fullName evidence="2">Uncharacterized protein</fullName>
    </submittedName>
</protein>